<evidence type="ECO:0000256" key="4">
    <source>
        <dbReference type="ARBA" id="ARBA00022777"/>
    </source>
</evidence>
<dbReference type="Gene3D" id="3.90.1200.10">
    <property type="match status" value="1"/>
</dbReference>
<dbReference type="RefSeq" id="XP_002951819.1">
    <property type="nucleotide sequence ID" value="XM_002951773.1"/>
</dbReference>
<dbReference type="EMBL" id="GL378346">
    <property type="protein sequence ID" value="EFJ47270.1"/>
    <property type="molecule type" value="Genomic_DNA"/>
</dbReference>
<dbReference type="InterPro" id="IPR011009">
    <property type="entry name" value="Kinase-like_dom_sf"/>
</dbReference>
<comment type="similarity">
    <text evidence="1">Belongs to the methylthioribose kinase family.</text>
</comment>
<evidence type="ECO:0000256" key="3">
    <source>
        <dbReference type="ARBA" id="ARBA00022741"/>
    </source>
</evidence>
<dbReference type="PANTHER" id="PTHR34273">
    <property type="entry name" value="METHYLTHIORIBOSE KINASE"/>
    <property type="match status" value="1"/>
</dbReference>
<dbReference type="PANTHER" id="PTHR34273:SF2">
    <property type="entry name" value="METHYLTHIORIBOSE KINASE"/>
    <property type="match status" value="1"/>
</dbReference>
<keyword evidence="7" id="KW-1185">Reference proteome</keyword>
<organism evidence="7">
    <name type="scientific">Volvox carteri f. nagariensis</name>
    <dbReference type="NCBI Taxonomy" id="3068"/>
    <lineage>
        <taxon>Eukaryota</taxon>
        <taxon>Viridiplantae</taxon>
        <taxon>Chlorophyta</taxon>
        <taxon>core chlorophytes</taxon>
        <taxon>Chlorophyceae</taxon>
        <taxon>CS clade</taxon>
        <taxon>Chlamydomonadales</taxon>
        <taxon>Volvocaceae</taxon>
        <taxon>Volvox</taxon>
    </lineage>
</organism>
<dbReference type="AlphaFoldDB" id="D8TZG6"/>
<proteinExistence type="inferred from homology"/>
<evidence type="ECO:0000256" key="1">
    <source>
        <dbReference type="ARBA" id="ARBA00010165"/>
    </source>
</evidence>
<evidence type="ECO:0000313" key="7">
    <source>
        <dbReference type="Proteomes" id="UP000001058"/>
    </source>
</evidence>
<dbReference type="GO" id="GO:0016301">
    <property type="term" value="F:kinase activity"/>
    <property type="evidence" value="ECO:0007669"/>
    <property type="project" value="UniProtKB-KW"/>
</dbReference>
<name>D8TZG6_VOLCA</name>
<reference evidence="6 7" key="1">
    <citation type="journal article" date="2010" name="Science">
        <title>Genomic analysis of organismal complexity in the multicellular green alga Volvox carteri.</title>
        <authorList>
            <person name="Prochnik S.E."/>
            <person name="Umen J."/>
            <person name="Nedelcu A.M."/>
            <person name="Hallmann A."/>
            <person name="Miller S.M."/>
            <person name="Nishii I."/>
            <person name="Ferris P."/>
            <person name="Kuo A."/>
            <person name="Mitros T."/>
            <person name="Fritz-Laylin L.K."/>
            <person name="Hellsten U."/>
            <person name="Chapman J."/>
            <person name="Simakov O."/>
            <person name="Rensing S.A."/>
            <person name="Terry A."/>
            <person name="Pangilinan J."/>
            <person name="Kapitonov V."/>
            <person name="Jurka J."/>
            <person name="Salamov A."/>
            <person name="Shapiro H."/>
            <person name="Schmutz J."/>
            <person name="Grimwood J."/>
            <person name="Lindquist E."/>
            <person name="Lucas S."/>
            <person name="Grigoriev I.V."/>
            <person name="Schmitt R."/>
            <person name="Kirk D."/>
            <person name="Rokhsar D.S."/>
        </authorList>
    </citation>
    <scope>NUCLEOTIDE SEQUENCE [LARGE SCALE GENOMIC DNA]</scope>
    <source>
        <strain evidence="7">f. Nagariensis / Eve</strain>
    </source>
</reference>
<dbReference type="InParanoid" id="D8TZG6"/>
<dbReference type="SUPFAM" id="SSF56112">
    <property type="entry name" value="Protein kinase-like (PK-like)"/>
    <property type="match status" value="1"/>
</dbReference>
<evidence type="ECO:0000256" key="5">
    <source>
        <dbReference type="ARBA" id="ARBA00022840"/>
    </source>
</evidence>
<keyword evidence="4" id="KW-0418">Kinase</keyword>
<keyword evidence="5" id="KW-0067">ATP-binding</keyword>
<sequence>MPFIAKATSHKAQATLLAAPVGCKLSSFSRGNEINGPKASRCLASAGDHAVPEQLLQSPAAVVGYVSKQPLLKRYLGITAENDEINGGSAESGSERKGEVNVQELSGGRINFVWGVSGPQGGFVLKYAAPFVRSIGPEFKLSQTRLGVEAEAMAAAHTACPQHVPKLLLYDATANVLVQELVSGPGGSRRVKLVDALTPCRSAGAGRGSRGGADGCHGAATTAASLPPLPPSLAADLASLLSAYMLRNSMYGLPYEQHAIMSERLRNGEVVAANAAVVFTDPWDATCDRNRVPPALTDEVAQLR</sequence>
<gene>
    <name evidence="6" type="ORF">VOLCADRAFT_92361</name>
</gene>
<dbReference type="OrthoDB" id="550346at2759"/>
<evidence type="ECO:0000256" key="2">
    <source>
        <dbReference type="ARBA" id="ARBA00022679"/>
    </source>
</evidence>
<evidence type="ECO:0008006" key="8">
    <source>
        <dbReference type="Google" id="ProtNLM"/>
    </source>
</evidence>
<dbReference type="Proteomes" id="UP000001058">
    <property type="component" value="Unassembled WGS sequence"/>
</dbReference>
<evidence type="ECO:0000313" key="6">
    <source>
        <dbReference type="EMBL" id="EFJ47270.1"/>
    </source>
</evidence>
<dbReference type="Gene3D" id="3.30.200.20">
    <property type="entry name" value="Phosphorylase Kinase, domain 1"/>
    <property type="match status" value="1"/>
</dbReference>
<keyword evidence="2" id="KW-0808">Transferase</keyword>
<protein>
    <recommendedName>
        <fullName evidence="8">Aminoglycoside phosphotransferase domain-containing protein</fullName>
    </recommendedName>
</protein>
<keyword evidence="3" id="KW-0547">Nucleotide-binding</keyword>
<dbReference type="STRING" id="3068.D8TZG6"/>
<accession>D8TZG6</accession>
<dbReference type="GO" id="GO:0005524">
    <property type="term" value="F:ATP binding"/>
    <property type="evidence" value="ECO:0007669"/>
    <property type="project" value="UniProtKB-KW"/>
</dbReference>
<dbReference type="KEGG" id="vcn:VOLCADRAFT_92361"/>
<dbReference type="GeneID" id="9615813"/>